<dbReference type="Gene3D" id="3.30.559.10">
    <property type="entry name" value="Chloramphenicol acetyltransferase-like domain"/>
    <property type="match status" value="1"/>
</dbReference>
<accession>A0A3A3GEY0</accession>
<dbReference type="Pfam" id="PF00668">
    <property type="entry name" value="Condensation"/>
    <property type="match status" value="1"/>
</dbReference>
<protein>
    <recommendedName>
        <fullName evidence="1">Condensation domain-containing protein</fullName>
    </recommendedName>
</protein>
<organism evidence="2 3">
    <name type="scientific">Paenibacillus thiaminolyticus</name>
    <name type="common">Bacillus thiaminolyticus</name>
    <dbReference type="NCBI Taxonomy" id="49283"/>
    <lineage>
        <taxon>Bacteria</taxon>
        <taxon>Bacillati</taxon>
        <taxon>Bacillota</taxon>
        <taxon>Bacilli</taxon>
        <taxon>Bacillales</taxon>
        <taxon>Paenibacillaceae</taxon>
        <taxon>Paenibacillus</taxon>
    </lineage>
</organism>
<feature type="domain" description="Condensation" evidence="1">
    <location>
        <begin position="37"/>
        <end position="111"/>
    </location>
</feature>
<dbReference type="AlphaFoldDB" id="A0A3A3GEY0"/>
<dbReference type="OrthoDB" id="2666522at2"/>
<dbReference type="GO" id="GO:0003824">
    <property type="term" value="F:catalytic activity"/>
    <property type="evidence" value="ECO:0007669"/>
    <property type="project" value="InterPro"/>
</dbReference>
<dbReference type="InterPro" id="IPR023213">
    <property type="entry name" value="CAT-like_dom_sf"/>
</dbReference>
<evidence type="ECO:0000313" key="3">
    <source>
        <dbReference type="Proteomes" id="UP000266177"/>
    </source>
</evidence>
<dbReference type="InterPro" id="IPR001242">
    <property type="entry name" value="Condensation_dom"/>
</dbReference>
<dbReference type="GO" id="GO:0008610">
    <property type="term" value="P:lipid biosynthetic process"/>
    <property type="evidence" value="ECO:0007669"/>
    <property type="project" value="UniProtKB-ARBA"/>
</dbReference>
<dbReference type="EMBL" id="QYZD01000025">
    <property type="protein sequence ID" value="RJG21332.1"/>
    <property type="molecule type" value="Genomic_DNA"/>
</dbReference>
<proteinExistence type="predicted"/>
<gene>
    <name evidence="2" type="ORF">DQX05_21765</name>
</gene>
<name>A0A3A3GEY0_PANTH</name>
<evidence type="ECO:0000259" key="1">
    <source>
        <dbReference type="Pfam" id="PF00668"/>
    </source>
</evidence>
<comment type="caution">
    <text evidence="2">The sequence shown here is derived from an EMBL/GenBank/DDBJ whole genome shotgun (WGS) entry which is preliminary data.</text>
</comment>
<dbReference type="Proteomes" id="UP000266177">
    <property type="component" value="Unassembled WGS sequence"/>
</dbReference>
<reference evidence="2 3" key="1">
    <citation type="submission" date="2018-09" db="EMBL/GenBank/DDBJ databases">
        <title>Paenibacillus SK2017-BO5.</title>
        <authorList>
            <person name="Piskunova J.V."/>
            <person name="Dubiley S.A."/>
            <person name="Severinov K.V."/>
        </authorList>
    </citation>
    <scope>NUCLEOTIDE SEQUENCE [LARGE SCALE GENOMIC DNA]</scope>
    <source>
        <strain evidence="2 3">BO5</strain>
    </source>
</reference>
<evidence type="ECO:0000313" key="2">
    <source>
        <dbReference type="EMBL" id="RJG21332.1"/>
    </source>
</evidence>
<dbReference type="Gene3D" id="3.30.559.30">
    <property type="entry name" value="Nonribosomal peptide synthetase, condensation domain"/>
    <property type="match status" value="1"/>
</dbReference>
<sequence length="139" mass="15517">MLRTAVLRLGSALAAVRYAPYCLGRHIDEHFCRRIHEAVRGEALAPLRLQYKDYAVWQQDHYAESRADEQLEAHWVDQFAGELPVLSLPADRFRPAVRSFEGGRVTVELDGGGTRVGPRERRYGIYGSAGRSQHAAGAA</sequence>